<feature type="domain" description="Large ribosomal subunit protein bL12 C-terminal" evidence="2">
    <location>
        <begin position="49"/>
        <end position="86"/>
    </location>
</feature>
<reference evidence="3" key="2">
    <citation type="submission" date="2021-04" db="EMBL/GenBank/DDBJ databases">
        <authorList>
            <person name="Dong X."/>
        </authorList>
    </citation>
    <scope>NUCLEOTIDE SEQUENCE</scope>
    <source>
        <strain evidence="3">ZWT</strain>
    </source>
</reference>
<evidence type="ECO:0000313" key="3">
    <source>
        <dbReference type="EMBL" id="MCM1990064.1"/>
    </source>
</evidence>
<organism evidence="3 4">
    <name type="scientific">Oceanirhabdus seepicola</name>
    <dbReference type="NCBI Taxonomy" id="2828781"/>
    <lineage>
        <taxon>Bacteria</taxon>
        <taxon>Bacillati</taxon>
        <taxon>Bacillota</taxon>
        <taxon>Clostridia</taxon>
        <taxon>Eubacteriales</taxon>
        <taxon>Clostridiaceae</taxon>
        <taxon>Oceanirhabdus</taxon>
    </lineage>
</organism>
<accession>A0A9J6P3G8</accession>
<dbReference type="Pfam" id="PF00542">
    <property type="entry name" value="Ribosomal_L12"/>
    <property type="match status" value="1"/>
</dbReference>
<evidence type="ECO:0000313" key="4">
    <source>
        <dbReference type="Proteomes" id="UP001056429"/>
    </source>
</evidence>
<protein>
    <submittedName>
        <fullName evidence="3">Ribosomal protein L7/L12</fullName>
    </submittedName>
</protein>
<dbReference type="AlphaFoldDB" id="A0A9J6P3G8"/>
<keyword evidence="1" id="KW-1133">Transmembrane helix</keyword>
<dbReference type="SUPFAM" id="SSF54736">
    <property type="entry name" value="ClpS-like"/>
    <property type="match status" value="1"/>
</dbReference>
<feature type="transmembrane region" description="Helical" evidence="1">
    <location>
        <begin position="7"/>
        <end position="29"/>
    </location>
</feature>
<dbReference type="InterPro" id="IPR013823">
    <property type="entry name" value="Ribosomal_bL12_C"/>
</dbReference>
<comment type="caution">
    <text evidence="3">The sequence shown here is derived from an EMBL/GenBank/DDBJ whole genome shotgun (WGS) entry which is preliminary data.</text>
</comment>
<dbReference type="Proteomes" id="UP001056429">
    <property type="component" value="Unassembled WGS sequence"/>
</dbReference>
<evidence type="ECO:0000259" key="2">
    <source>
        <dbReference type="Pfam" id="PF00542"/>
    </source>
</evidence>
<keyword evidence="3" id="KW-0687">Ribonucleoprotein</keyword>
<keyword evidence="1" id="KW-0812">Transmembrane</keyword>
<dbReference type="GO" id="GO:0006412">
    <property type="term" value="P:translation"/>
    <property type="evidence" value="ECO:0007669"/>
    <property type="project" value="InterPro"/>
</dbReference>
<dbReference type="Gene3D" id="3.30.1390.10">
    <property type="match status" value="1"/>
</dbReference>
<sequence>MYLIEKKYLLGCCNTLIGVSFIGLSITYYKRSNKSNHIEVPDTVLKNMNIELKSLIAEDKKIKAIKKYRMVTGVGLKEANEYIDLLSKENLN</sequence>
<dbReference type="EMBL" id="JAGSOJ010000002">
    <property type="protein sequence ID" value="MCM1990064.1"/>
    <property type="molecule type" value="Genomic_DNA"/>
</dbReference>
<reference evidence="3" key="1">
    <citation type="journal article" date="2021" name="mSystems">
        <title>Bacteria and Archaea Synergistically Convert Glycine Betaine to Biogenic Methane in the Formosa Cold Seep of the South China Sea.</title>
        <authorList>
            <person name="Li L."/>
            <person name="Zhang W."/>
            <person name="Zhang S."/>
            <person name="Song L."/>
            <person name="Sun Q."/>
            <person name="Zhang H."/>
            <person name="Xiang H."/>
            <person name="Dong X."/>
        </authorList>
    </citation>
    <scope>NUCLEOTIDE SEQUENCE</scope>
    <source>
        <strain evidence="3">ZWT</strain>
    </source>
</reference>
<keyword evidence="4" id="KW-1185">Reference proteome</keyword>
<dbReference type="InterPro" id="IPR014719">
    <property type="entry name" value="Ribosomal_bL12_C/ClpS-like"/>
</dbReference>
<proteinExistence type="predicted"/>
<keyword evidence="3" id="KW-0689">Ribosomal protein</keyword>
<name>A0A9J6P3G8_9CLOT</name>
<gene>
    <name evidence="3" type="ORF">KDK92_09940</name>
</gene>
<keyword evidence="1" id="KW-0472">Membrane</keyword>
<evidence type="ECO:0000256" key="1">
    <source>
        <dbReference type="SAM" id="Phobius"/>
    </source>
</evidence>
<dbReference type="GO" id="GO:0005840">
    <property type="term" value="C:ribosome"/>
    <property type="evidence" value="ECO:0007669"/>
    <property type="project" value="UniProtKB-KW"/>
</dbReference>
<dbReference type="GO" id="GO:0003735">
    <property type="term" value="F:structural constituent of ribosome"/>
    <property type="evidence" value="ECO:0007669"/>
    <property type="project" value="InterPro"/>
</dbReference>